<evidence type="ECO:0000259" key="4">
    <source>
        <dbReference type="PROSITE" id="PS51186"/>
    </source>
</evidence>
<accession>A0A3M7HK14</accession>
<organism evidence="5 6">
    <name type="scientific">Hortaea werneckii</name>
    <name type="common">Black yeast</name>
    <name type="synonym">Cladosporium werneckii</name>
    <dbReference type="NCBI Taxonomy" id="91943"/>
    <lineage>
        <taxon>Eukaryota</taxon>
        <taxon>Fungi</taxon>
        <taxon>Dikarya</taxon>
        <taxon>Ascomycota</taxon>
        <taxon>Pezizomycotina</taxon>
        <taxon>Dothideomycetes</taxon>
        <taxon>Dothideomycetidae</taxon>
        <taxon>Mycosphaerellales</taxon>
        <taxon>Teratosphaeriaceae</taxon>
        <taxon>Hortaea</taxon>
    </lineage>
</organism>
<gene>
    <name evidence="5" type="ORF">D0862_02297</name>
</gene>
<proteinExistence type="inferred from homology"/>
<dbReference type="InterPro" id="IPR016181">
    <property type="entry name" value="Acyl_CoA_acyltransferase"/>
</dbReference>
<dbReference type="PROSITE" id="PS00061">
    <property type="entry name" value="ADH_SHORT"/>
    <property type="match status" value="1"/>
</dbReference>
<dbReference type="InterPro" id="IPR052178">
    <property type="entry name" value="Sec_Metab_Biosynth_SDR"/>
</dbReference>
<dbReference type="InterPro" id="IPR020904">
    <property type="entry name" value="Sc_DH/Rdtase_CS"/>
</dbReference>
<dbReference type="GO" id="GO:0016747">
    <property type="term" value="F:acyltransferase activity, transferring groups other than amino-acyl groups"/>
    <property type="evidence" value="ECO:0007669"/>
    <property type="project" value="InterPro"/>
</dbReference>
<evidence type="ECO:0000256" key="3">
    <source>
        <dbReference type="ARBA" id="ARBA00023002"/>
    </source>
</evidence>
<comment type="caution">
    <text evidence="5">The sequence shown here is derived from an EMBL/GenBank/DDBJ whole genome shotgun (WGS) entry which is preliminary data.</text>
</comment>
<sequence>MFVLTRVGTGIGQMMTRAFATNGAAKVYIVGRRKEKLEETAALKPDVIIPIVGDVTSKESLCQVADQVEKDAGYVNLLCVNSGTMPPAIGVSSREVDVHTYRQKALEQRTEDWEETFKTNSIAVFFTTMAFLTLLDAGNKRQNFPLQQSQVLVTSSIAGYLRVPMNMGVYPASKASATHLVKHLAGTLVPYSIRVNAIAPGLFPSDLAAGLIARANTDGGDATGYGAFGKDFIPAERLGRTEDMAGTVLYMASAAGAYLNGNITVLDGDTVVMNLSLLNYPVTQCGRCNDSFLTKTIDYEKNLDNFRKPYDCTNINHQLGCVDFLSVTRMTISILPLQAGDIPAFVRLELEAFRTHPRIPMLWPRGFTPDLYAYYEDSKMQSLQKEASRILKAVDDETGELVAVAQWTFALNGKVGGNKTNQFTQDQPPANWPEGGNWELRRFFKLEWEAWRAEMMGVKPYIELNILITHPKHERRGAATQLVGWGCEQADKLGVAMCLESTPTGLNLYERFGFRTCKVIKADMRDFGWTEPYDEEAARRIWLVRDSRTPVT</sequence>
<dbReference type="PANTHER" id="PTHR43618">
    <property type="entry name" value="7-ALPHA-HYDROXYSTEROID DEHYDROGENASE"/>
    <property type="match status" value="1"/>
</dbReference>
<evidence type="ECO:0000313" key="6">
    <source>
        <dbReference type="Proteomes" id="UP000281468"/>
    </source>
</evidence>
<dbReference type="SUPFAM" id="SSF55729">
    <property type="entry name" value="Acyl-CoA N-acyltransferases (Nat)"/>
    <property type="match status" value="1"/>
</dbReference>
<evidence type="ECO:0000256" key="1">
    <source>
        <dbReference type="ARBA" id="ARBA00006484"/>
    </source>
</evidence>
<dbReference type="InterPro" id="IPR036291">
    <property type="entry name" value="NAD(P)-bd_dom_sf"/>
</dbReference>
<dbReference type="Gene3D" id="3.40.630.30">
    <property type="match status" value="1"/>
</dbReference>
<evidence type="ECO:0000313" key="5">
    <source>
        <dbReference type="EMBL" id="RMZ13594.1"/>
    </source>
</evidence>
<keyword evidence="3" id="KW-0560">Oxidoreductase</keyword>
<dbReference type="SUPFAM" id="SSF51735">
    <property type="entry name" value="NAD(P)-binding Rossmann-fold domains"/>
    <property type="match status" value="1"/>
</dbReference>
<dbReference type="InterPro" id="IPR002347">
    <property type="entry name" value="SDR_fam"/>
</dbReference>
<comment type="similarity">
    <text evidence="1">Belongs to the short-chain dehydrogenases/reductases (SDR) family.</text>
</comment>
<dbReference type="GO" id="GO:0016491">
    <property type="term" value="F:oxidoreductase activity"/>
    <property type="evidence" value="ECO:0007669"/>
    <property type="project" value="UniProtKB-KW"/>
</dbReference>
<keyword evidence="2" id="KW-0521">NADP</keyword>
<dbReference type="Gene3D" id="3.40.50.720">
    <property type="entry name" value="NAD(P)-binding Rossmann-like Domain"/>
    <property type="match status" value="1"/>
</dbReference>
<dbReference type="EMBL" id="QWIQ01000041">
    <property type="protein sequence ID" value="RMZ13594.1"/>
    <property type="molecule type" value="Genomic_DNA"/>
</dbReference>
<dbReference type="CDD" id="cd05233">
    <property type="entry name" value="SDR_c"/>
    <property type="match status" value="1"/>
</dbReference>
<protein>
    <recommendedName>
        <fullName evidence="4">N-acetyltransferase domain-containing protein</fullName>
    </recommendedName>
</protein>
<dbReference type="Pfam" id="PF00106">
    <property type="entry name" value="adh_short"/>
    <property type="match status" value="1"/>
</dbReference>
<feature type="domain" description="N-acetyltransferase" evidence="4">
    <location>
        <begin position="332"/>
        <end position="534"/>
    </location>
</feature>
<evidence type="ECO:0000256" key="2">
    <source>
        <dbReference type="ARBA" id="ARBA00022857"/>
    </source>
</evidence>
<reference evidence="5 6" key="1">
    <citation type="journal article" date="2018" name="BMC Genomics">
        <title>Genomic evidence for intraspecific hybridization in a clonal and extremely halotolerant yeast.</title>
        <authorList>
            <person name="Gostincar C."/>
            <person name="Stajich J.E."/>
            <person name="Zupancic J."/>
            <person name="Zalar P."/>
            <person name="Gunde-Cimerman N."/>
        </authorList>
    </citation>
    <scope>NUCLEOTIDE SEQUENCE [LARGE SCALE GENOMIC DNA]</scope>
    <source>
        <strain evidence="5 6">EXF-171</strain>
    </source>
</reference>
<dbReference type="PRINTS" id="PR00081">
    <property type="entry name" value="GDHRDH"/>
</dbReference>
<dbReference type="PANTHER" id="PTHR43618:SF18">
    <property type="entry name" value="SHORT CHAIN DEHYDROGENASE_REDUCTASE FAMILY (AFU_ORTHOLOGUE AFUA_5G12480)"/>
    <property type="match status" value="1"/>
</dbReference>
<dbReference type="InterPro" id="IPR000182">
    <property type="entry name" value="GNAT_dom"/>
</dbReference>
<dbReference type="Proteomes" id="UP000281468">
    <property type="component" value="Unassembled WGS sequence"/>
</dbReference>
<name>A0A3M7HK14_HORWE</name>
<dbReference type="AlphaFoldDB" id="A0A3M7HK14"/>
<dbReference type="PROSITE" id="PS51186">
    <property type="entry name" value="GNAT"/>
    <property type="match status" value="1"/>
</dbReference>